<dbReference type="InterPro" id="IPR051204">
    <property type="entry name" value="ABC_transp_perm/SBD"/>
</dbReference>
<evidence type="ECO:0000256" key="5">
    <source>
        <dbReference type="ARBA" id="ARBA00023136"/>
    </source>
</evidence>
<dbReference type="Gene3D" id="1.10.3720.10">
    <property type="entry name" value="MetI-like"/>
    <property type="match status" value="1"/>
</dbReference>
<dbReference type="Proteomes" id="UP000244240">
    <property type="component" value="Unassembled WGS sequence"/>
</dbReference>
<evidence type="ECO:0000256" key="6">
    <source>
        <dbReference type="RuleBase" id="RU363032"/>
    </source>
</evidence>
<dbReference type="PANTHER" id="PTHR30177">
    <property type="entry name" value="GLYCINE BETAINE/L-PROLINE TRANSPORT SYSTEM PERMEASE PROTEIN PROW"/>
    <property type="match status" value="1"/>
</dbReference>
<evidence type="ECO:0000313" key="9">
    <source>
        <dbReference type="Proteomes" id="UP000244240"/>
    </source>
</evidence>
<dbReference type="GO" id="GO:0031460">
    <property type="term" value="P:glycine betaine transport"/>
    <property type="evidence" value="ECO:0007669"/>
    <property type="project" value="TreeGrafter"/>
</dbReference>
<evidence type="ECO:0000256" key="1">
    <source>
        <dbReference type="ARBA" id="ARBA00004141"/>
    </source>
</evidence>
<comment type="similarity">
    <text evidence="6">Belongs to the binding-protein-dependent transport system permease family.</text>
</comment>
<dbReference type="OrthoDB" id="9801163at2"/>
<feature type="domain" description="ABC transmembrane type-1" evidence="7">
    <location>
        <begin position="46"/>
        <end position="227"/>
    </location>
</feature>
<dbReference type="EMBL" id="QBKR01000041">
    <property type="protein sequence ID" value="PTX49350.1"/>
    <property type="molecule type" value="Genomic_DNA"/>
</dbReference>
<evidence type="ECO:0000256" key="2">
    <source>
        <dbReference type="ARBA" id="ARBA00022448"/>
    </source>
</evidence>
<name>A0A2T6AZW9_9BACL</name>
<feature type="transmembrane region" description="Helical" evidence="6">
    <location>
        <begin position="7"/>
        <end position="27"/>
    </location>
</feature>
<dbReference type="SUPFAM" id="SSF161098">
    <property type="entry name" value="MetI-like"/>
    <property type="match status" value="1"/>
</dbReference>
<keyword evidence="3 6" id="KW-0812">Transmembrane</keyword>
<dbReference type="PROSITE" id="PS50928">
    <property type="entry name" value="ABC_TM1"/>
    <property type="match status" value="1"/>
</dbReference>
<feature type="transmembrane region" description="Helical" evidence="6">
    <location>
        <begin position="175"/>
        <end position="196"/>
    </location>
</feature>
<sequence length="245" mass="27019">MERKKFVSLMVRYGFYALVIYFFVWSFQKNYFSYLFKETETFVLLTRQHLELVAVSSLLAIAVALPSAVLVTRPRFRQTEWIFTNLANLGQTIPVLAVLALMISILGLGFKTAVFALFIYSVLPIFRNTVAGLNSIDDRLIDAAKGMGMKPHQILFRVELPNAAYSIMAGIRTAIVINVGTAAFAFLIGGGGLGVWIFTGIRLFDNSALLSGAVPVTLLAILADYLLRLLEYVVVPKGTRPSANA</sequence>
<dbReference type="AlphaFoldDB" id="A0A2T6AZW9"/>
<dbReference type="CDD" id="cd06261">
    <property type="entry name" value="TM_PBP2"/>
    <property type="match status" value="1"/>
</dbReference>
<evidence type="ECO:0000259" key="7">
    <source>
        <dbReference type="PROSITE" id="PS50928"/>
    </source>
</evidence>
<feature type="transmembrane region" description="Helical" evidence="6">
    <location>
        <begin position="93"/>
        <end position="120"/>
    </location>
</feature>
<dbReference type="RefSeq" id="WP_108026515.1">
    <property type="nucleotide sequence ID" value="NZ_QBKR01000041.1"/>
</dbReference>
<reference evidence="8 9" key="1">
    <citation type="submission" date="2018-04" db="EMBL/GenBank/DDBJ databases">
        <title>Genomic Encyclopedia of Archaeal and Bacterial Type Strains, Phase II (KMG-II): from individual species to whole genera.</title>
        <authorList>
            <person name="Goeker M."/>
        </authorList>
    </citation>
    <scope>NUCLEOTIDE SEQUENCE [LARGE SCALE GENOMIC DNA]</scope>
    <source>
        <strain evidence="8 9">DSM 45787</strain>
    </source>
</reference>
<dbReference type="InterPro" id="IPR035906">
    <property type="entry name" value="MetI-like_sf"/>
</dbReference>
<dbReference type="PANTHER" id="PTHR30177:SF4">
    <property type="entry name" value="OSMOPROTECTANT IMPORT PERMEASE PROTEIN OSMW"/>
    <property type="match status" value="1"/>
</dbReference>
<dbReference type="GO" id="GO:0055085">
    <property type="term" value="P:transmembrane transport"/>
    <property type="evidence" value="ECO:0007669"/>
    <property type="project" value="InterPro"/>
</dbReference>
<dbReference type="GO" id="GO:0005886">
    <property type="term" value="C:plasma membrane"/>
    <property type="evidence" value="ECO:0007669"/>
    <property type="project" value="UniProtKB-SubCell"/>
</dbReference>
<accession>A0A2T6AZW9</accession>
<keyword evidence="9" id="KW-1185">Reference proteome</keyword>
<proteinExistence type="inferred from homology"/>
<comment type="caution">
    <text evidence="8">The sequence shown here is derived from an EMBL/GenBank/DDBJ whole genome shotgun (WGS) entry which is preliminary data.</text>
</comment>
<keyword evidence="5 6" id="KW-0472">Membrane</keyword>
<keyword evidence="2 6" id="KW-0813">Transport</keyword>
<protein>
    <submittedName>
        <fullName evidence="8">Osmoprotectant transport system permease protein</fullName>
    </submittedName>
</protein>
<organism evidence="8 9">
    <name type="scientific">Melghirimyces profundicolus</name>
    <dbReference type="NCBI Taxonomy" id="1242148"/>
    <lineage>
        <taxon>Bacteria</taxon>
        <taxon>Bacillati</taxon>
        <taxon>Bacillota</taxon>
        <taxon>Bacilli</taxon>
        <taxon>Bacillales</taxon>
        <taxon>Thermoactinomycetaceae</taxon>
        <taxon>Melghirimyces</taxon>
    </lineage>
</organism>
<dbReference type="FunFam" id="1.10.3720.10:FF:000001">
    <property type="entry name" value="Glycine betaine ABC transporter, permease"/>
    <property type="match status" value="1"/>
</dbReference>
<evidence type="ECO:0000256" key="4">
    <source>
        <dbReference type="ARBA" id="ARBA00022989"/>
    </source>
</evidence>
<evidence type="ECO:0000313" key="8">
    <source>
        <dbReference type="EMBL" id="PTX49350.1"/>
    </source>
</evidence>
<evidence type="ECO:0000256" key="3">
    <source>
        <dbReference type="ARBA" id="ARBA00022692"/>
    </source>
</evidence>
<dbReference type="Pfam" id="PF00528">
    <property type="entry name" value="BPD_transp_1"/>
    <property type="match status" value="1"/>
</dbReference>
<comment type="subcellular location">
    <subcellularLocation>
        <location evidence="6">Cell membrane</location>
        <topology evidence="6">Multi-pass membrane protein</topology>
    </subcellularLocation>
    <subcellularLocation>
        <location evidence="1">Membrane</location>
        <topology evidence="1">Multi-pass membrane protein</topology>
    </subcellularLocation>
</comment>
<feature type="transmembrane region" description="Helical" evidence="6">
    <location>
        <begin position="52"/>
        <end position="72"/>
    </location>
</feature>
<dbReference type="InterPro" id="IPR000515">
    <property type="entry name" value="MetI-like"/>
</dbReference>
<gene>
    <name evidence="8" type="ORF">C8P63_14113</name>
</gene>
<keyword evidence="4 6" id="KW-1133">Transmembrane helix</keyword>
<feature type="transmembrane region" description="Helical" evidence="6">
    <location>
        <begin position="208"/>
        <end position="227"/>
    </location>
</feature>